<evidence type="ECO:0000256" key="1">
    <source>
        <dbReference type="ARBA" id="ARBA00004651"/>
    </source>
</evidence>
<sequence>METDTVKEPTVRRNIARDQEATEEPEVVPKPKRWSRETYFGSFLFNLGAFALPALYSTLSKLWVANIDAEQVVTTDVYTYIGVIVEVLNEGLPRSAWLIIGDKSTRTVRSRLNLAYTMIIAQTALGIIMTVIFLAASRTLASGFVPVEVQQTSITYVRLSSVQAMTSAIEVALSASTRALDNPDVPLIISSAKFLVNIVLDLLVISKVHVGGWKPTIVMQAIIRLVCDSVSSLAGLMYFLTVVVRRCQKDIDGPHRLRCRRSSLLMLIKPSVYTFVESAIRNAIYLWLVHRIILLGSDYATSWGVFNTIRWGLVMVPIQALEASTLAFVGHNWGQFRARSDTAYPAATKEDIIKLIRPALCSSMMALVFETIMCIALSLRGIEAFAHYLSDSTVVAKITQTMWKNIDWTYIFYGVSCQIAAILLATSPRWYLYQSLGSNFLWMLPWAIVVTLISLPKSLAWTYYAIIFGGALVFDFVDVSLTAALWAYRLTRGKVRAGSETQSD</sequence>
<keyword evidence="9" id="KW-1185">Reference proteome</keyword>
<dbReference type="GO" id="GO:0005886">
    <property type="term" value="C:plasma membrane"/>
    <property type="evidence" value="ECO:0007669"/>
    <property type="project" value="UniProtKB-SubCell"/>
</dbReference>
<evidence type="ECO:0000256" key="2">
    <source>
        <dbReference type="ARBA" id="ARBA00022448"/>
    </source>
</evidence>
<dbReference type="PANTHER" id="PTHR43549:SF2">
    <property type="entry name" value="MULTIDRUG RESISTANCE PROTEIN NORM-RELATED"/>
    <property type="match status" value="1"/>
</dbReference>
<comment type="caution">
    <text evidence="8">The sequence shown here is derived from an EMBL/GenBank/DDBJ whole genome shotgun (WGS) entry which is preliminary data.</text>
</comment>
<keyword evidence="2" id="KW-0813">Transport</keyword>
<name>A0A1V6SY51_9EURO</name>
<protein>
    <recommendedName>
        <fullName evidence="10">Polysaccharide biosynthesis protein C-terminal domain-containing protein</fullName>
    </recommendedName>
</protein>
<accession>A0A1V6SY51</accession>
<evidence type="ECO:0000313" key="9">
    <source>
        <dbReference type="Proteomes" id="UP000191342"/>
    </source>
</evidence>
<feature type="transmembrane region" description="Helical" evidence="7">
    <location>
        <begin position="217"/>
        <end position="243"/>
    </location>
</feature>
<dbReference type="OrthoDB" id="2119662at2759"/>
<keyword evidence="4 7" id="KW-0812">Transmembrane</keyword>
<feature type="transmembrane region" description="Helical" evidence="7">
    <location>
        <begin position="410"/>
        <end position="432"/>
    </location>
</feature>
<dbReference type="InterPro" id="IPR052031">
    <property type="entry name" value="Membrane_Transporter-Flippase"/>
</dbReference>
<evidence type="ECO:0000256" key="6">
    <source>
        <dbReference type="ARBA" id="ARBA00023136"/>
    </source>
</evidence>
<dbReference type="Proteomes" id="UP000191342">
    <property type="component" value="Unassembled WGS sequence"/>
</dbReference>
<dbReference type="PANTHER" id="PTHR43549">
    <property type="entry name" value="MULTIDRUG RESISTANCE PROTEIN YPNP-RELATED"/>
    <property type="match status" value="1"/>
</dbReference>
<keyword evidence="5 7" id="KW-1133">Transmembrane helix</keyword>
<comment type="subcellular location">
    <subcellularLocation>
        <location evidence="1">Cell membrane</location>
        <topology evidence="1">Multi-pass membrane protein</topology>
    </subcellularLocation>
</comment>
<evidence type="ECO:0000256" key="7">
    <source>
        <dbReference type="SAM" id="Phobius"/>
    </source>
</evidence>
<gene>
    <name evidence="8" type="ORF">PENFLA_c020G11094</name>
</gene>
<feature type="transmembrane region" description="Helical" evidence="7">
    <location>
        <begin position="112"/>
        <end position="136"/>
    </location>
</feature>
<feature type="transmembrane region" description="Helical" evidence="7">
    <location>
        <begin position="461"/>
        <end position="488"/>
    </location>
</feature>
<evidence type="ECO:0000256" key="3">
    <source>
        <dbReference type="ARBA" id="ARBA00022475"/>
    </source>
</evidence>
<evidence type="ECO:0000256" key="4">
    <source>
        <dbReference type="ARBA" id="ARBA00022692"/>
    </source>
</evidence>
<organism evidence="8 9">
    <name type="scientific">Penicillium flavigenum</name>
    <dbReference type="NCBI Taxonomy" id="254877"/>
    <lineage>
        <taxon>Eukaryota</taxon>
        <taxon>Fungi</taxon>
        <taxon>Dikarya</taxon>
        <taxon>Ascomycota</taxon>
        <taxon>Pezizomycotina</taxon>
        <taxon>Eurotiomycetes</taxon>
        <taxon>Eurotiomycetidae</taxon>
        <taxon>Eurotiales</taxon>
        <taxon>Aspergillaceae</taxon>
        <taxon>Penicillium</taxon>
    </lineage>
</organism>
<dbReference type="STRING" id="254877.A0A1V6SY51"/>
<feature type="transmembrane region" description="Helical" evidence="7">
    <location>
        <begin position="77"/>
        <end position="100"/>
    </location>
</feature>
<reference evidence="9" key="1">
    <citation type="journal article" date="2017" name="Nat. Microbiol.">
        <title>Global analysis of biosynthetic gene clusters reveals vast potential of secondary metabolite production in Penicillium species.</title>
        <authorList>
            <person name="Nielsen J.C."/>
            <person name="Grijseels S."/>
            <person name="Prigent S."/>
            <person name="Ji B."/>
            <person name="Dainat J."/>
            <person name="Nielsen K.F."/>
            <person name="Frisvad J.C."/>
            <person name="Workman M."/>
            <person name="Nielsen J."/>
        </authorList>
    </citation>
    <scope>NUCLEOTIDE SEQUENCE [LARGE SCALE GENOMIC DNA]</scope>
    <source>
        <strain evidence="9">IBT 14082</strain>
    </source>
</reference>
<evidence type="ECO:0008006" key="10">
    <source>
        <dbReference type="Google" id="ProtNLM"/>
    </source>
</evidence>
<keyword evidence="6 7" id="KW-0472">Membrane</keyword>
<feature type="transmembrane region" description="Helical" evidence="7">
    <location>
        <begin position="39"/>
        <end position="57"/>
    </location>
</feature>
<feature type="transmembrane region" description="Helical" evidence="7">
    <location>
        <begin position="359"/>
        <end position="379"/>
    </location>
</feature>
<keyword evidence="3" id="KW-1003">Cell membrane</keyword>
<proteinExistence type="predicted"/>
<dbReference type="EMBL" id="MLQL01000020">
    <property type="protein sequence ID" value="OQE18831.1"/>
    <property type="molecule type" value="Genomic_DNA"/>
</dbReference>
<evidence type="ECO:0000313" key="8">
    <source>
        <dbReference type="EMBL" id="OQE18831.1"/>
    </source>
</evidence>
<evidence type="ECO:0000256" key="5">
    <source>
        <dbReference type="ARBA" id="ARBA00022989"/>
    </source>
</evidence>
<dbReference type="AlphaFoldDB" id="A0A1V6SY51"/>
<feature type="transmembrane region" description="Helical" evidence="7">
    <location>
        <begin position="439"/>
        <end position="455"/>
    </location>
</feature>